<dbReference type="SMART" id="SM00151">
    <property type="entry name" value="SWIB"/>
    <property type="match status" value="1"/>
</dbReference>
<evidence type="ECO:0000313" key="3">
    <source>
        <dbReference type="EMBL" id="KAF1770452.1"/>
    </source>
</evidence>
<proteinExistence type="predicted"/>
<gene>
    <name evidence="3" type="ORF">GCK72_002271</name>
</gene>
<dbReference type="Gene3D" id="1.10.245.10">
    <property type="entry name" value="SWIB/MDM2 domain"/>
    <property type="match status" value="1"/>
</dbReference>
<dbReference type="EMBL" id="WUAV01000001">
    <property type="protein sequence ID" value="KAF1770452.1"/>
    <property type="molecule type" value="Genomic_DNA"/>
</dbReference>
<sequence>MHSQQRPGQMGRHAYGTVPSGHIRRPGPHSTQQQQPHGPRAPQPAAQKKRRYADKCIHPKIRELEPDAENYMALLVSEQKLDATLSRKRLDIQEALKRPAKIRRRLRVYISHTFIEEKQPDREHDAASLPMWELRVEGRLLDDQITAPPVPGQRQLPKKKFSSFFKSLVIELDKDMYGPDQHLVEWHRTPQTNETDGFQVKRAGDRPVKCRILLLLDNIPLKFKLHPRLAKVLGIAADTRPKIIEALWHYIRTHGLQDNQDHDYINCDAFLKQCFGVNRLRFMEVPNKLHHLLQQIDPLEFNHIIQRPRDGQDQVSTCYDIEVEMEDPVKQYMAAFVHNPSFATDIQMLDQKCYDIIEQLNELKTRRDFYARFYTDPTGFVKNWLMSQSSDLKMLNDVNGDVEAERFAAAYTGPLTEEGVQRYMYQKVNQKRHELEQSLGVRPN</sequence>
<dbReference type="CTD" id="9809289"/>
<dbReference type="InterPro" id="IPR036885">
    <property type="entry name" value="SWIB_MDM2_dom_sf"/>
</dbReference>
<dbReference type="GO" id="GO:0000793">
    <property type="term" value="C:condensed chromosome"/>
    <property type="evidence" value="ECO:0007669"/>
    <property type="project" value="EnsemblMetazoa"/>
</dbReference>
<evidence type="ECO:0000313" key="4">
    <source>
        <dbReference type="Proteomes" id="UP000483820"/>
    </source>
</evidence>
<dbReference type="GO" id="GO:0005654">
    <property type="term" value="C:nucleoplasm"/>
    <property type="evidence" value="ECO:0007669"/>
    <property type="project" value="EnsemblMetazoa"/>
</dbReference>
<evidence type="ECO:0000256" key="1">
    <source>
        <dbReference type="SAM" id="MobiDB-lite"/>
    </source>
</evidence>
<protein>
    <recommendedName>
        <fullName evidence="2">DM2 domain-containing protein</fullName>
    </recommendedName>
</protein>
<dbReference type="Pfam" id="PF02201">
    <property type="entry name" value="SWIB"/>
    <property type="match status" value="1"/>
</dbReference>
<feature type="domain" description="DM2" evidence="2">
    <location>
        <begin position="218"/>
        <end position="295"/>
    </location>
</feature>
<dbReference type="Proteomes" id="UP000483820">
    <property type="component" value="Chromosome I"/>
</dbReference>
<feature type="region of interest" description="Disordered" evidence="1">
    <location>
        <begin position="1"/>
        <end position="52"/>
    </location>
</feature>
<dbReference type="AlphaFoldDB" id="A0A6A5HX19"/>
<accession>A0A6A5HX19</accession>
<dbReference type="RefSeq" id="XP_003104734.2">
    <property type="nucleotide sequence ID" value="XM_003104686.2"/>
</dbReference>
<dbReference type="KEGG" id="crq:GCK72_002271"/>
<dbReference type="SUPFAM" id="SSF47592">
    <property type="entry name" value="SWIB/MDM2 domain"/>
    <property type="match status" value="1"/>
</dbReference>
<dbReference type="PANTHER" id="PTHR13844">
    <property type="entry name" value="SWI/SNF-RELATED MATRIX-ASSOCIATED ACTIN-DEPENDENT REGULATOR OF CHROMATIN SUBFAMILY D"/>
    <property type="match status" value="1"/>
</dbReference>
<dbReference type="PROSITE" id="PS51925">
    <property type="entry name" value="SWIB_MDM2"/>
    <property type="match status" value="1"/>
</dbReference>
<organism evidence="3 4">
    <name type="scientific">Caenorhabditis remanei</name>
    <name type="common">Caenorhabditis vulgaris</name>
    <dbReference type="NCBI Taxonomy" id="31234"/>
    <lineage>
        <taxon>Eukaryota</taxon>
        <taxon>Metazoa</taxon>
        <taxon>Ecdysozoa</taxon>
        <taxon>Nematoda</taxon>
        <taxon>Chromadorea</taxon>
        <taxon>Rhabditida</taxon>
        <taxon>Rhabditina</taxon>
        <taxon>Rhabditomorpha</taxon>
        <taxon>Rhabditoidea</taxon>
        <taxon>Rhabditidae</taxon>
        <taxon>Peloderinae</taxon>
        <taxon>Caenorhabditis</taxon>
    </lineage>
</organism>
<dbReference type="InterPro" id="IPR019835">
    <property type="entry name" value="SWIB_domain"/>
</dbReference>
<name>A0A6A5HX19_CAERE</name>
<evidence type="ECO:0000259" key="2">
    <source>
        <dbReference type="PROSITE" id="PS51925"/>
    </source>
</evidence>
<dbReference type="GeneID" id="9809289"/>
<dbReference type="GO" id="GO:0005635">
    <property type="term" value="C:nuclear envelope"/>
    <property type="evidence" value="ECO:0007669"/>
    <property type="project" value="EnsemblMetazoa"/>
</dbReference>
<dbReference type="InterPro" id="IPR003121">
    <property type="entry name" value="SWIB_MDM2_domain"/>
</dbReference>
<dbReference type="CDD" id="cd10568">
    <property type="entry name" value="SWIB_like"/>
    <property type="match status" value="1"/>
</dbReference>
<comment type="caution">
    <text evidence="3">The sequence shown here is derived from an EMBL/GenBank/DDBJ whole genome shotgun (WGS) entry which is preliminary data.</text>
</comment>
<reference evidence="3 4" key="1">
    <citation type="submission" date="2019-12" db="EMBL/GenBank/DDBJ databases">
        <title>Chromosome-level assembly of the Caenorhabditis remanei genome.</title>
        <authorList>
            <person name="Teterina A.A."/>
            <person name="Willis J.H."/>
            <person name="Phillips P.C."/>
        </authorList>
    </citation>
    <scope>NUCLEOTIDE SEQUENCE [LARGE SCALE GENOMIC DNA]</scope>
    <source>
        <strain evidence="3 4">PX506</strain>
        <tissue evidence="3">Whole organism</tissue>
    </source>
</reference>